<feature type="chain" id="PRO_5044842463" evidence="9">
    <location>
        <begin position="26"/>
        <end position="666"/>
    </location>
</feature>
<dbReference type="Gene3D" id="3.10.100.10">
    <property type="entry name" value="Mannose-Binding Protein A, subunit A"/>
    <property type="match status" value="1"/>
</dbReference>
<feature type="domain" description="Ig-like" evidence="12">
    <location>
        <begin position="240"/>
        <end position="321"/>
    </location>
</feature>
<feature type="region of interest" description="Disordered" evidence="7">
    <location>
        <begin position="609"/>
        <end position="639"/>
    </location>
</feature>
<dbReference type="InterPro" id="IPR001304">
    <property type="entry name" value="C-type_lectin-like"/>
</dbReference>
<comment type="caution">
    <text evidence="13">The sequence shown here is derived from an EMBL/GenBank/DDBJ whole genome shotgun (WGS) entry which is preliminary data.</text>
</comment>
<keyword evidence="8" id="KW-1133">Transmembrane helix</keyword>
<accession>A0ABD0KZX3</accession>
<dbReference type="CDD" id="cd00054">
    <property type="entry name" value="EGF_CA"/>
    <property type="match status" value="1"/>
</dbReference>
<evidence type="ECO:0000256" key="1">
    <source>
        <dbReference type="ARBA" id="ARBA00022536"/>
    </source>
</evidence>
<keyword evidence="1 6" id="KW-0245">EGF-like domain</keyword>
<dbReference type="EMBL" id="JACVVK020000099">
    <property type="protein sequence ID" value="KAK7492803.1"/>
    <property type="molecule type" value="Genomic_DNA"/>
</dbReference>
<dbReference type="InterPro" id="IPR007110">
    <property type="entry name" value="Ig-like_dom"/>
</dbReference>
<dbReference type="Pfam" id="PF00008">
    <property type="entry name" value="EGF"/>
    <property type="match status" value="1"/>
</dbReference>
<dbReference type="PROSITE" id="PS50835">
    <property type="entry name" value="IG_LIKE"/>
    <property type="match status" value="1"/>
</dbReference>
<evidence type="ECO:0000313" key="14">
    <source>
        <dbReference type="Proteomes" id="UP001519460"/>
    </source>
</evidence>
<comment type="caution">
    <text evidence="6">Lacks conserved residue(s) required for the propagation of feature annotation.</text>
</comment>
<evidence type="ECO:0000256" key="8">
    <source>
        <dbReference type="SAM" id="Phobius"/>
    </source>
</evidence>
<keyword evidence="2 9" id="KW-0732">Signal</keyword>
<feature type="transmembrane region" description="Helical" evidence="8">
    <location>
        <begin position="556"/>
        <end position="578"/>
    </location>
</feature>
<evidence type="ECO:0000259" key="12">
    <source>
        <dbReference type="PROSITE" id="PS50835"/>
    </source>
</evidence>
<evidence type="ECO:0000256" key="3">
    <source>
        <dbReference type="ARBA" id="ARBA00022737"/>
    </source>
</evidence>
<feature type="signal peptide" evidence="9">
    <location>
        <begin position="1"/>
        <end position="25"/>
    </location>
</feature>
<feature type="disulfide bond" evidence="6">
    <location>
        <begin position="188"/>
        <end position="197"/>
    </location>
</feature>
<dbReference type="SUPFAM" id="SSF57196">
    <property type="entry name" value="EGF/Laminin"/>
    <property type="match status" value="2"/>
</dbReference>
<evidence type="ECO:0000256" key="6">
    <source>
        <dbReference type="PROSITE-ProRule" id="PRU00076"/>
    </source>
</evidence>
<dbReference type="Proteomes" id="UP001519460">
    <property type="component" value="Unassembled WGS sequence"/>
</dbReference>
<dbReference type="InterPro" id="IPR000152">
    <property type="entry name" value="EGF-type_Asp/Asn_hydroxyl_site"/>
</dbReference>
<feature type="disulfide bond" evidence="6">
    <location>
        <begin position="226"/>
        <end position="235"/>
    </location>
</feature>
<evidence type="ECO:0000256" key="5">
    <source>
        <dbReference type="ARBA" id="ARBA00023180"/>
    </source>
</evidence>
<keyword evidence="14" id="KW-1185">Reference proteome</keyword>
<evidence type="ECO:0000313" key="13">
    <source>
        <dbReference type="EMBL" id="KAK7492803.1"/>
    </source>
</evidence>
<evidence type="ECO:0000256" key="9">
    <source>
        <dbReference type="SAM" id="SignalP"/>
    </source>
</evidence>
<evidence type="ECO:0000256" key="7">
    <source>
        <dbReference type="SAM" id="MobiDB-lite"/>
    </source>
</evidence>
<dbReference type="PROSITE" id="PS50026">
    <property type="entry name" value="EGF_3"/>
    <property type="match status" value="2"/>
</dbReference>
<evidence type="ECO:0000259" key="10">
    <source>
        <dbReference type="PROSITE" id="PS50026"/>
    </source>
</evidence>
<keyword evidence="8" id="KW-0472">Membrane</keyword>
<protein>
    <submittedName>
        <fullName evidence="13">Uncharacterized protein</fullName>
    </submittedName>
</protein>
<feature type="domain" description="EGF-like" evidence="10">
    <location>
        <begin position="162"/>
        <end position="198"/>
    </location>
</feature>
<dbReference type="FunFam" id="2.10.25.10:FF:000143">
    <property type="entry name" value="Protein crumbs 1"/>
    <property type="match status" value="1"/>
</dbReference>
<dbReference type="PANTHER" id="PTHR12916:SF4">
    <property type="entry name" value="UNINFLATABLE, ISOFORM C"/>
    <property type="match status" value="1"/>
</dbReference>
<keyword evidence="3" id="KW-0677">Repeat</keyword>
<feature type="domain" description="C-type lectin" evidence="11">
    <location>
        <begin position="35"/>
        <end position="159"/>
    </location>
</feature>
<organism evidence="13 14">
    <name type="scientific">Batillaria attramentaria</name>
    <dbReference type="NCBI Taxonomy" id="370345"/>
    <lineage>
        <taxon>Eukaryota</taxon>
        <taxon>Metazoa</taxon>
        <taxon>Spiralia</taxon>
        <taxon>Lophotrochozoa</taxon>
        <taxon>Mollusca</taxon>
        <taxon>Gastropoda</taxon>
        <taxon>Caenogastropoda</taxon>
        <taxon>Sorbeoconcha</taxon>
        <taxon>Cerithioidea</taxon>
        <taxon>Batillariidae</taxon>
        <taxon>Batillaria</taxon>
    </lineage>
</organism>
<feature type="domain" description="EGF-like" evidence="10">
    <location>
        <begin position="200"/>
        <end position="236"/>
    </location>
</feature>
<dbReference type="SMART" id="SM00179">
    <property type="entry name" value="EGF_CA"/>
    <property type="match status" value="1"/>
</dbReference>
<dbReference type="PROSITE" id="PS50041">
    <property type="entry name" value="C_TYPE_LECTIN_2"/>
    <property type="match status" value="1"/>
</dbReference>
<dbReference type="InterPro" id="IPR000742">
    <property type="entry name" value="EGF"/>
</dbReference>
<sequence>MECRAMRSKKVLLFFIASLLNTANASYTAGRWLYAGSNCFFFSKHVSANPWGRSCSLCPFDYFRMAEPTSDEEMSFLGEAGNAVYGESGVKWAIGVKVNQQNRSLYYQSGQSHSFIEDLRKYWRGSPLSDVPSPRLCVYLQNKQLYDANCSLAMYFICETPLPKSCSSSPCLNGAKCTEGCSGIYCACPTDHYGQRCEYSHNQCASRPCQNNGRCTDLIAAYKCDCNEGSTGVHCEHTIPNALHYNCSDWLPESQNITCECRVDGLDSKHLVGWNLFGNNTDLRPTIFFDSVKRNANLTEYICQMTQVTPNVANPVVKKITYRPRIAYGPTRVYVEGPVIVFSNCDTDNLTLNCRSDHVEPYAVASWAGVKCLDGNDLRVCRLLPSLESVAVLKDGRLIEVNCTLTNGESSQLHASSEVFTIHITCTRHAKIAYLAVEGVRNELAANTTNQRLKLVCSAIGANGLKRLDVYLVAGRNSSATEGGDLLTPNKTSNISEYKLEKEYIVRSPAACQAVDTYRCETSDMKEINTTDAGHVTIVSNCPRVSFARTATSPSVIAGSVAGALSALAGVALTVYAVRRQKTNAAERRGEGASGEAATQQQSEMFTEHLQDATRTGEAQHEQEGGAERVSENHDGGMLKDSFAAATTYDPNTLEESAGSITSTAV</sequence>
<gene>
    <name evidence="13" type="ORF">BaRGS_00015941</name>
</gene>
<dbReference type="PROSITE" id="PS00022">
    <property type="entry name" value="EGF_1"/>
    <property type="match status" value="2"/>
</dbReference>
<dbReference type="InterPro" id="IPR016187">
    <property type="entry name" value="CTDL_fold"/>
</dbReference>
<dbReference type="SMART" id="SM00181">
    <property type="entry name" value="EGF"/>
    <property type="match status" value="2"/>
</dbReference>
<keyword evidence="4 6" id="KW-1015">Disulfide bond</keyword>
<dbReference type="PANTHER" id="PTHR12916">
    <property type="entry name" value="CYTOCHROME C OXIDASE POLYPEPTIDE VIC-2"/>
    <property type="match status" value="1"/>
</dbReference>
<evidence type="ECO:0000259" key="11">
    <source>
        <dbReference type="PROSITE" id="PS50041"/>
    </source>
</evidence>
<keyword evidence="8" id="KW-0812">Transmembrane</keyword>
<dbReference type="SUPFAM" id="SSF56436">
    <property type="entry name" value="C-type lectin-like"/>
    <property type="match status" value="1"/>
</dbReference>
<dbReference type="PROSITE" id="PS00010">
    <property type="entry name" value="ASX_HYDROXYL"/>
    <property type="match status" value="1"/>
</dbReference>
<name>A0ABD0KZX3_9CAEN</name>
<dbReference type="AlphaFoldDB" id="A0ABD0KZX3"/>
<feature type="compositionally biased region" description="Basic and acidic residues" evidence="7">
    <location>
        <begin position="618"/>
        <end position="638"/>
    </location>
</feature>
<dbReference type="Gene3D" id="2.10.25.10">
    <property type="entry name" value="Laminin"/>
    <property type="match status" value="2"/>
</dbReference>
<proteinExistence type="predicted"/>
<evidence type="ECO:0000256" key="4">
    <source>
        <dbReference type="ARBA" id="ARBA00023157"/>
    </source>
</evidence>
<dbReference type="InterPro" id="IPR001881">
    <property type="entry name" value="EGF-like_Ca-bd_dom"/>
</dbReference>
<reference evidence="13 14" key="1">
    <citation type="journal article" date="2023" name="Sci. Data">
        <title>Genome assembly of the Korean intertidal mud-creeper Batillaria attramentaria.</title>
        <authorList>
            <person name="Patra A.K."/>
            <person name="Ho P.T."/>
            <person name="Jun S."/>
            <person name="Lee S.J."/>
            <person name="Kim Y."/>
            <person name="Won Y.J."/>
        </authorList>
    </citation>
    <scope>NUCLEOTIDE SEQUENCE [LARGE SCALE GENOMIC DNA]</scope>
    <source>
        <strain evidence="13">Wonlab-2016</strain>
    </source>
</reference>
<keyword evidence="5" id="KW-0325">Glycoprotein</keyword>
<dbReference type="CDD" id="cd00037">
    <property type="entry name" value="CLECT"/>
    <property type="match status" value="1"/>
</dbReference>
<evidence type="ECO:0000256" key="2">
    <source>
        <dbReference type="ARBA" id="ARBA00022729"/>
    </source>
</evidence>
<dbReference type="InterPro" id="IPR016186">
    <property type="entry name" value="C-type_lectin-like/link_sf"/>
</dbReference>